<keyword evidence="3" id="KW-0813">Transport</keyword>
<keyword evidence="15" id="KW-1185">Reference proteome</keyword>
<evidence type="ECO:0000256" key="9">
    <source>
        <dbReference type="ARBA" id="ARBA00023136"/>
    </source>
</evidence>
<dbReference type="FunFam" id="3.40.50.300:FF:002145">
    <property type="entry name" value="ABC transporter (MsbA subfamily)"/>
    <property type="match status" value="1"/>
</dbReference>
<keyword evidence="5 11" id="KW-0812">Transmembrane</keyword>
<evidence type="ECO:0000259" key="12">
    <source>
        <dbReference type="PROSITE" id="PS50893"/>
    </source>
</evidence>
<gene>
    <name evidence="14" type="ORF">NLU13_4138</name>
</gene>
<sequence length="809" mass="89183">MRAPLRFFTTVDSGITLNRFSQDMTLIDENLPMTFFTTTALALRVVAETGLVASGATYVAAIIPACILVLYLVQKYYLQTSRQMRLLDIETKSPLYTQFTETLAGLPTIRAFGWSTQLLYENHRRLDASQKPFYGMYCIQRWLQIVLDLFVAGMAVVLVSFALGMANTTSTGAIGLALVNLIGFNRTLTLLVDQWSELETSLGAIARLKWFYSSTPDENKPEEKEEPPAGWPACGSIEFRNVSASYSDELPLVLKEVNLAIEPGQKVGICGRSGSGKSTLVLTLPRLLELREGEVTIDGQDISKMPRSTLRTRLTTMPQGPLTVPGTVRHNLDPASVVQSDAPLIAALEKVALWEPLSRRGGLDAVLLDLGLSSGQLQLLCLARAMLSRGSIVILDEATSNVDHQTEEEIRRVIKEEMSDRTVLEVAHRDGPWEDFKDEMGTTALRPQRLHWSHIERNESRDGNLVTLLLLDHPFISIDQGFTADGMAEARWQPPTTGITGNSDKIQCREQLREWEASLSKLRAALLSLLPDDQPADGEITKLKLTDINVVSGRMWLTITRGKSPPRGVLVPDDLHRTSLLRAAAVSLFNTKLQAAMVTQEEPSQPYLLGGDGDFRPGVLRAFARKHSDKFPDESDDVSDRERYAKWNKTAAAVGRDYARRPEAQDEEGVDPVCWYWLTKLCHVARESDSSHMPGNGRGVWEIDDPSASGAWRLFGRQGEGKGAILPGLSMLAAMIARTNCPEGTTQATAVADTRGDISYHAYVETALPLNTGAVVVLSTDQAHVELGRPEELLSGDSAFRALWESQGL</sequence>
<dbReference type="Proteomes" id="UP001175261">
    <property type="component" value="Unassembled WGS sequence"/>
</dbReference>
<evidence type="ECO:0000256" key="10">
    <source>
        <dbReference type="ARBA" id="ARBA00023180"/>
    </source>
</evidence>
<feature type="transmembrane region" description="Helical" evidence="11">
    <location>
        <begin position="145"/>
        <end position="166"/>
    </location>
</feature>
<dbReference type="InterPro" id="IPR050173">
    <property type="entry name" value="ABC_transporter_C-like"/>
</dbReference>
<evidence type="ECO:0000256" key="8">
    <source>
        <dbReference type="ARBA" id="ARBA00022989"/>
    </source>
</evidence>
<dbReference type="InterPro" id="IPR044726">
    <property type="entry name" value="ABCC_6TM_D2"/>
</dbReference>
<evidence type="ECO:0000256" key="2">
    <source>
        <dbReference type="ARBA" id="ARBA00009726"/>
    </source>
</evidence>
<evidence type="ECO:0000259" key="13">
    <source>
        <dbReference type="PROSITE" id="PS50929"/>
    </source>
</evidence>
<name>A0AA39GIB0_SARSR</name>
<dbReference type="Gene3D" id="3.40.50.300">
    <property type="entry name" value="P-loop containing nucleotide triphosphate hydrolases"/>
    <property type="match status" value="1"/>
</dbReference>
<dbReference type="CDD" id="cd18580">
    <property type="entry name" value="ABC_6TM_ABCC_D2"/>
    <property type="match status" value="1"/>
</dbReference>
<protein>
    <recommendedName>
        <fullName evidence="16">ABC transporter</fullName>
    </recommendedName>
</protein>
<dbReference type="InterPro" id="IPR017871">
    <property type="entry name" value="ABC_transporter-like_CS"/>
</dbReference>
<keyword evidence="7" id="KW-0067">ATP-binding</keyword>
<comment type="subcellular location">
    <subcellularLocation>
        <location evidence="1">Cell membrane</location>
        <topology evidence="1">Multi-pass membrane protein</topology>
    </subcellularLocation>
</comment>
<evidence type="ECO:0008006" key="16">
    <source>
        <dbReference type="Google" id="ProtNLM"/>
    </source>
</evidence>
<dbReference type="InterPro" id="IPR036640">
    <property type="entry name" value="ABC1_TM_sf"/>
</dbReference>
<dbReference type="PANTHER" id="PTHR24223:SF399">
    <property type="entry name" value="ABC TRANSPORTER ATNG"/>
    <property type="match status" value="1"/>
</dbReference>
<dbReference type="GO" id="GO:0005524">
    <property type="term" value="F:ATP binding"/>
    <property type="evidence" value="ECO:0007669"/>
    <property type="project" value="UniProtKB-KW"/>
</dbReference>
<dbReference type="InterPro" id="IPR011527">
    <property type="entry name" value="ABC1_TM_dom"/>
</dbReference>
<accession>A0AA39GIB0</accession>
<dbReference type="InterPro" id="IPR027417">
    <property type="entry name" value="P-loop_NTPase"/>
</dbReference>
<evidence type="ECO:0000256" key="3">
    <source>
        <dbReference type="ARBA" id="ARBA00022448"/>
    </source>
</evidence>
<feature type="transmembrane region" description="Helical" evidence="11">
    <location>
        <begin position="51"/>
        <end position="73"/>
    </location>
</feature>
<dbReference type="GO" id="GO:0016887">
    <property type="term" value="F:ATP hydrolysis activity"/>
    <property type="evidence" value="ECO:0007669"/>
    <property type="project" value="InterPro"/>
</dbReference>
<dbReference type="InterPro" id="IPR003593">
    <property type="entry name" value="AAA+_ATPase"/>
</dbReference>
<dbReference type="Pfam" id="PF00005">
    <property type="entry name" value="ABC_tran"/>
    <property type="match status" value="1"/>
</dbReference>
<dbReference type="SUPFAM" id="SSF52540">
    <property type="entry name" value="P-loop containing nucleoside triphosphate hydrolases"/>
    <property type="match status" value="1"/>
</dbReference>
<keyword evidence="9 11" id="KW-0472">Membrane</keyword>
<feature type="domain" description="ABC transmembrane type-1" evidence="13">
    <location>
        <begin position="1"/>
        <end position="200"/>
    </location>
</feature>
<evidence type="ECO:0000256" key="5">
    <source>
        <dbReference type="ARBA" id="ARBA00022692"/>
    </source>
</evidence>
<dbReference type="GO" id="GO:0005886">
    <property type="term" value="C:plasma membrane"/>
    <property type="evidence" value="ECO:0007669"/>
    <property type="project" value="UniProtKB-SubCell"/>
</dbReference>
<dbReference type="AlphaFoldDB" id="A0AA39GIB0"/>
<dbReference type="PROSITE" id="PS50893">
    <property type="entry name" value="ABC_TRANSPORTER_2"/>
    <property type="match status" value="1"/>
</dbReference>
<comment type="caution">
    <text evidence="14">The sequence shown here is derived from an EMBL/GenBank/DDBJ whole genome shotgun (WGS) entry which is preliminary data.</text>
</comment>
<keyword evidence="8 11" id="KW-1133">Transmembrane helix</keyword>
<organism evidence="14 15">
    <name type="scientific">Sarocladium strictum</name>
    <name type="common">Black bundle disease fungus</name>
    <name type="synonym">Acremonium strictum</name>
    <dbReference type="NCBI Taxonomy" id="5046"/>
    <lineage>
        <taxon>Eukaryota</taxon>
        <taxon>Fungi</taxon>
        <taxon>Dikarya</taxon>
        <taxon>Ascomycota</taxon>
        <taxon>Pezizomycotina</taxon>
        <taxon>Sordariomycetes</taxon>
        <taxon>Hypocreomycetidae</taxon>
        <taxon>Hypocreales</taxon>
        <taxon>Sarocladiaceae</taxon>
        <taxon>Sarocladium</taxon>
    </lineage>
</organism>
<reference evidence="14" key="1">
    <citation type="submission" date="2022-10" db="EMBL/GenBank/DDBJ databases">
        <title>Determination and structural analysis of whole genome sequence of Sarocladium strictum F4-1.</title>
        <authorList>
            <person name="Hu L."/>
            <person name="Jiang Y."/>
        </authorList>
    </citation>
    <scope>NUCLEOTIDE SEQUENCE</scope>
    <source>
        <strain evidence="14">F4-1</strain>
    </source>
</reference>
<evidence type="ECO:0000256" key="6">
    <source>
        <dbReference type="ARBA" id="ARBA00022741"/>
    </source>
</evidence>
<dbReference type="PROSITE" id="PS50929">
    <property type="entry name" value="ABC_TM1F"/>
    <property type="match status" value="1"/>
</dbReference>
<proteinExistence type="inferred from homology"/>
<evidence type="ECO:0000256" key="4">
    <source>
        <dbReference type="ARBA" id="ARBA00022475"/>
    </source>
</evidence>
<dbReference type="PANTHER" id="PTHR24223">
    <property type="entry name" value="ATP-BINDING CASSETTE SUB-FAMILY C"/>
    <property type="match status" value="1"/>
</dbReference>
<keyword evidence="10" id="KW-0325">Glycoprotein</keyword>
<dbReference type="EMBL" id="JAPDFR010000003">
    <property type="protein sequence ID" value="KAK0387893.1"/>
    <property type="molecule type" value="Genomic_DNA"/>
</dbReference>
<keyword evidence="6" id="KW-0547">Nucleotide-binding</keyword>
<dbReference type="InterPro" id="IPR003439">
    <property type="entry name" value="ABC_transporter-like_ATP-bd"/>
</dbReference>
<dbReference type="SUPFAM" id="SSF90123">
    <property type="entry name" value="ABC transporter transmembrane region"/>
    <property type="match status" value="1"/>
</dbReference>
<evidence type="ECO:0000256" key="11">
    <source>
        <dbReference type="SAM" id="Phobius"/>
    </source>
</evidence>
<evidence type="ECO:0000256" key="1">
    <source>
        <dbReference type="ARBA" id="ARBA00004651"/>
    </source>
</evidence>
<dbReference type="Gene3D" id="1.20.1560.10">
    <property type="entry name" value="ABC transporter type 1, transmembrane domain"/>
    <property type="match status" value="1"/>
</dbReference>
<comment type="similarity">
    <text evidence="2">Belongs to the ABC transporter superfamily. ABCC family. Conjugate transporter (TC 3.A.1.208) subfamily.</text>
</comment>
<dbReference type="GO" id="GO:0140359">
    <property type="term" value="F:ABC-type transporter activity"/>
    <property type="evidence" value="ECO:0007669"/>
    <property type="project" value="InterPro"/>
</dbReference>
<dbReference type="SMART" id="SM00382">
    <property type="entry name" value="AAA"/>
    <property type="match status" value="1"/>
</dbReference>
<dbReference type="Pfam" id="PF00664">
    <property type="entry name" value="ABC_membrane"/>
    <property type="match status" value="1"/>
</dbReference>
<evidence type="ECO:0000313" key="15">
    <source>
        <dbReference type="Proteomes" id="UP001175261"/>
    </source>
</evidence>
<keyword evidence="4" id="KW-1003">Cell membrane</keyword>
<evidence type="ECO:0000256" key="7">
    <source>
        <dbReference type="ARBA" id="ARBA00022840"/>
    </source>
</evidence>
<feature type="domain" description="ABC transporter" evidence="12">
    <location>
        <begin position="237"/>
        <end position="470"/>
    </location>
</feature>
<dbReference type="CDD" id="cd03244">
    <property type="entry name" value="ABCC_MRP_domain2"/>
    <property type="match status" value="1"/>
</dbReference>
<dbReference type="PROSITE" id="PS00211">
    <property type="entry name" value="ABC_TRANSPORTER_1"/>
    <property type="match status" value="1"/>
</dbReference>
<evidence type="ECO:0000313" key="14">
    <source>
        <dbReference type="EMBL" id="KAK0387893.1"/>
    </source>
</evidence>